<dbReference type="InterPro" id="IPR036291">
    <property type="entry name" value="NAD(P)-bd_dom_sf"/>
</dbReference>
<evidence type="ECO:0000313" key="5">
    <source>
        <dbReference type="Proteomes" id="UP000306113"/>
    </source>
</evidence>
<dbReference type="GO" id="GO:0016020">
    <property type="term" value="C:membrane"/>
    <property type="evidence" value="ECO:0007669"/>
    <property type="project" value="TreeGrafter"/>
</dbReference>
<comment type="caution">
    <text evidence="4">The sequence shown here is derived from an EMBL/GenBank/DDBJ whole genome shotgun (WGS) entry which is preliminary data.</text>
</comment>
<evidence type="ECO:0000313" key="4">
    <source>
        <dbReference type="EMBL" id="THD71568.1"/>
    </source>
</evidence>
<feature type="domain" description="Ketoreductase" evidence="3">
    <location>
        <begin position="8"/>
        <end position="184"/>
    </location>
</feature>
<dbReference type="GO" id="GO:0016491">
    <property type="term" value="F:oxidoreductase activity"/>
    <property type="evidence" value="ECO:0007669"/>
    <property type="project" value="UniProtKB-KW"/>
</dbReference>
<dbReference type="Proteomes" id="UP000306113">
    <property type="component" value="Unassembled WGS sequence"/>
</dbReference>
<gene>
    <name evidence="4" type="ORF">E7681_17340</name>
</gene>
<dbReference type="AlphaFoldDB" id="A0A4S3M4W5"/>
<name>A0A4S3M4W5_9RHOB</name>
<dbReference type="SUPFAM" id="SSF51735">
    <property type="entry name" value="NAD(P)-binding Rossmann-fold domains"/>
    <property type="match status" value="1"/>
</dbReference>
<organism evidence="4 5">
    <name type="scientific">Thalassobius vesicularis</name>
    <dbReference type="NCBI Taxonomy" id="1294297"/>
    <lineage>
        <taxon>Bacteria</taxon>
        <taxon>Pseudomonadati</taxon>
        <taxon>Pseudomonadota</taxon>
        <taxon>Alphaproteobacteria</taxon>
        <taxon>Rhodobacterales</taxon>
        <taxon>Roseobacteraceae</taxon>
        <taxon>Thalassovita</taxon>
    </lineage>
</organism>
<dbReference type="SMART" id="SM00822">
    <property type="entry name" value="PKS_KR"/>
    <property type="match status" value="1"/>
</dbReference>
<dbReference type="PRINTS" id="PR00081">
    <property type="entry name" value="GDHRDH"/>
</dbReference>
<evidence type="ECO:0000256" key="2">
    <source>
        <dbReference type="ARBA" id="ARBA00023002"/>
    </source>
</evidence>
<dbReference type="PANTHER" id="PTHR44196">
    <property type="entry name" value="DEHYDROGENASE/REDUCTASE SDR FAMILY MEMBER 7B"/>
    <property type="match status" value="1"/>
</dbReference>
<dbReference type="InterPro" id="IPR002347">
    <property type="entry name" value="SDR_fam"/>
</dbReference>
<accession>A0A4S3M4W5</accession>
<evidence type="ECO:0000256" key="1">
    <source>
        <dbReference type="ARBA" id="ARBA00006484"/>
    </source>
</evidence>
<dbReference type="Gene3D" id="3.40.50.720">
    <property type="entry name" value="NAD(P)-binding Rossmann-like Domain"/>
    <property type="match status" value="1"/>
</dbReference>
<reference evidence="4 5" key="1">
    <citation type="submission" date="2019-04" db="EMBL/GenBank/DDBJ databases">
        <title>Draft genome sequence of Youngimonas vesicularis.</title>
        <authorList>
            <person name="Hameed A."/>
        </authorList>
    </citation>
    <scope>NUCLEOTIDE SEQUENCE [LARGE SCALE GENOMIC DNA]</scope>
    <source>
        <strain evidence="4 5">CC-AMW-E</strain>
    </source>
</reference>
<dbReference type="PANTHER" id="PTHR44196:SF1">
    <property type="entry name" value="DEHYDROGENASE_REDUCTASE SDR FAMILY MEMBER 7B"/>
    <property type="match status" value="1"/>
</dbReference>
<keyword evidence="5" id="KW-1185">Reference proteome</keyword>
<sequence>MTQPFAGQTWWIVGASEGLGRALAQALNAQGARLILSARNAQRLTDLANTLDNAQALPMDATDPASVAAAFEQAGDWHGLIYCAGTYAPMTAQDWDAPAVTRMCQTNFMGAVHVLNHAVPHCTARDAGHLVLIGSLAGHRGLPGAIGYGASKSALMHLAQTLYADLRGTGTRVSLINPGFIRTRLTALNDFDMPQMMEPETAARHALRAIRSGRFQTDFPAPFSWVFTWGRFLPYRLFLRLFG</sequence>
<dbReference type="EMBL" id="SSMD01000011">
    <property type="protein sequence ID" value="THD71568.1"/>
    <property type="molecule type" value="Genomic_DNA"/>
</dbReference>
<dbReference type="RefSeq" id="WP_136340523.1">
    <property type="nucleotide sequence ID" value="NZ_SSMD01000011.1"/>
</dbReference>
<dbReference type="OrthoDB" id="335726at2"/>
<evidence type="ECO:0000259" key="3">
    <source>
        <dbReference type="SMART" id="SM00822"/>
    </source>
</evidence>
<proteinExistence type="inferred from homology"/>
<dbReference type="Pfam" id="PF00106">
    <property type="entry name" value="adh_short"/>
    <property type="match status" value="1"/>
</dbReference>
<dbReference type="InterPro" id="IPR057326">
    <property type="entry name" value="KR_dom"/>
</dbReference>
<comment type="similarity">
    <text evidence="1">Belongs to the short-chain dehydrogenases/reductases (SDR) family.</text>
</comment>
<keyword evidence="2" id="KW-0560">Oxidoreductase</keyword>
<protein>
    <submittedName>
        <fullName evidence="4">SDR family NAD(P)-dependent oxidoreductase</fullName>
    </submittedName>
</protein>